<accession>A0A4P7VHP7</accession>
<protein>
    <submittedName>
        <fullName evidence="1">Uncharacterized protein</fullName>
    </submittedName>
</protein>
<keyword evidence="2" id="KW-1185">Reference proteome</keyword>
<name>A0A4P7VHP7_9BACT</name>
<proteinExistence type="predicted"/>
<gene>
    <name evidence="1" type="ORF">E7746_06240</name>
</gene>
<dbReference type="EMBL" id="CP039393">
    <property type="protein sequence ID" value="QCD35522.1"/>
    <property type="molecule type" value="Genomic_DNA"/>
</dbReference>
<dbReference type="AlphaFoldDB" id="A0A4P7VHP7"/>
<organism evidence="1 2">
    <name type="scientific">Muribaculum gordoncarteri</name>
    <dbReference type="NCBI Taxonomy" id="2530390"/>
    <lineage>
        <taxon>Bacteria</taxon>
        <taxon>Pseudomonadati</taxon>
        <taxon>Bacteroidota</taxon>
        <taxon>Bacteroidia</taxon>
        <taxon>Bacteroidales</taxon>
        <taxon>Muribaculaceae</taxon>
        <taxon>Muribaculum</taxon>
    </lineage>
</organism>
<dbReference type="OrthoDB" id="1095221at2"/>
<sequence length="85" mass="8967">MSVARGSTNTAHRLVLFIGCPTDSVLHTDSASGSSDFGYDARLKPEAATTPEQSEGKPSLDSRVVASLWNICLQTMTVAASRLAL</sequence>
<evidence type="ECO:0000313" key="1">
    <source>
        <dbReference type="EMBL" id="QCD35522.1"/>
    </source>
</evidence>
<dbReference type="Proteomes" id="UP000297031">
    <property type="component" value="Chromosome"/>
</dbReference>
<reference evidence="1 2" key="1">
    <citation type="submission" date="2019-02" db="EMBL/GenBank/DDBJ databases">
        <title>Isolation and identification of novel species under the genus Muribaculum.</title>
        <authorList>
            <person name="Miyake S."/>
            <person name="Ding Y."/>
            <person name="Low A."/>
            <person name="Soh M."/>
            <person name="Seedorf H."/>
        </authorList>
    </citation>
    <scope>NUCLEOTIDE SEQUENCE [LARGE SCALE GENOMIC DNA]</scope>
    <source>
        <strain evidence="1 2">TLL-A4</strain>
    </source>
</reference>
<dbReference type="RefSeq" id="WP_135986407.1">
    <property type="nucleotide sequence ID" value="NZ_CP039393.1"/>
</dbReference>
<evidence type="ECO:0000313" key="2">
    <source>
        <dbReference type="Proteomes" id="UP000297031"/>
    </source>
</evidence>
<dbReference type="KEGG" id="mgod:E7746_06240"/>